<dbReference type="SUPFAM" id="SSF48576">
    <property type="entry name" value="Terpenoid synthases"/>
    <property type="match status" value="2"/>
</dbReference>
<dbReference type="SFLD" id="SFLDS00005">
    <property type="entry name" value="Isoprenoid_Synthase_Type_I"/>
    <property type="match status" value="1"/>
</dbReference>
<dbReference type="Gene3D" id="1.10.600.10">
    <property type="entry name" value="Farnesyl Diphosphate Synthase"/>
    <property type="match status" value="1"/>
</dbReference>
<evidence type="ECO:0000313" key="5">
    <source>
        <dbReference type="Proteomes" id="UP001206925"/>
    </source>
</evidence>
<dbReference type="EMBL" id="JAMZMK010001674">
    <property type="protein sequence ID" value="KAI7755200.1"/>
    <property type="molecule type" value="Genomic_DNA"/>
</dbReference>
<dbReference type="Pfam" id="PF01397">
    <property type="entry name" value="Terpene_synth"/>
    <property type="match status" value="2"/>
</dbReference>
<dbReference type="Proteomes" id="UP001206925">
    <property type="component" value="Unassembled WGS sequence"/>
</dbReference>
<dbReference type="PANTHER" id="PTHR31225">
    <property type="entry name" value="OS04G0344100 PROTEIN-RELATED"/>
    <property type="match status" value="1"/>
</dbReference>
<keyword evidence="1" id="KW-0479">Metal-binding</keyword>
<dbReference type="SFLD" id="SFLDG01019">
    <property type="entry name" value="Terpene_Cyclase_Like_1_C_Termi"/>
    <property type="match status" value="1"/>
</dbReference>
<feature type="domain" description="Terpene synthase N-terminal" evidence="2">
    <location>
        <begin position="257"/>
        <end position="325"/>
    </location>
</feature>
<evidence type="ECO:0000259" key="2">
    <source>
        <dbReference type="Pfam" id="PF01397"/>
    </source>
</evidence>
<dbReference type="GO" id="GO:0000287">
    <property type="term" value="F:magnesium ion binding"/>
    <property type="evidence" value="ECO:0007669"/>
    <property type="project" value="InterPro"/>
</dbReference>
<comment type="caution">
    <text evidence="4">The sequence shown here is derived from an EMBL/GenBank/DDBJ whole genome shotgun (WGS) entry which is preliminary data.</text>
</comment>
<dbReference type="InterPro" id="IPR005630">
    <property type="entry name" value="Terpene_synthase_metal-bd"/>
</dbReference>
<dbReference type="GO" id="GO:0010333">
    <property type="term" value="F:terpene synthase activity"/>
    <property type="evidence" value="ECO:0007669"/>
    <property type="project" value="InterPro"/>
</dbReference>
<proteinExistence type="predicted"/>
<gene>
    <name evidence="4" type="ORF">M8C21_023892</name>
</gene>
<dbReference type="PANTHER" id="PTHR31225:SF202">
    <property type="entry name" value="TERPENOID CYCLASES_PROTEIN PRENYLTRANSFERASE ALPHA-ALPHA TOROID-RELATED"/>
    <property type="match status" value="1"/>
</dbReference>
<feature type="non-terminal residue" evidence="4">
    <location>
        <position position="671"/>
    </location>
</feature>
<dbReference type="GO" id="GO:0046246">
    <property type="term" value="P:terpene biosynthetic process"/>
    <property type="evidence" value="ECO:0007669"/>
    <property type="project" value="UniProtKB-ARBA"/>
</dbReference>
<name>A0AAD5GTZ9_AMBAR</name>
<dbReference type="GO" id="GO:0016102">
    <property type="term" value="P:diterpenoid biosynthetic process"/>
    <property type="evidence" value="ECO:0007669"/>
    <property type="project" value="InterPro"/>
</dbReference>
<evidence type="ECO:0000256" key="1">
    <source>
        <dbReference type="ARBA" id="ARBA00022723"/>
    </source>
</evidence>
<sequence>KEDFVVNKELIEELKGRVRRELMITASGTTQYEKLIKVIDAIQHLGVAYLFYGEIEEALQHIYATYGDNWIDSKNLESSSLWFRLLRQQGFNNHVDEKGRFKETLCNDVQGMLALYEATYMRVEGEKLLDEALEFTKTHLAIIAKDPSCDSSLRAEIQQELKQPLRKKVSRLEALRYMPIYQQQPTHNEVLLKLAKLDFNILQAMHKKELSPLCKSRRPCSIYVLHVATIGLTLKTLKAVHFGFDSYGNKASTFHQNHMDEKGRFKETLCNDVQGMLALYEAAYMRVEGEKVLDEALEFTKTHLAIIAKDPSCDSSLRTEIQQALKQPLRKMLPRLEAIRYMPLYQQQPTHNEFLLKLAKLDFNILQAMHKKELSQICKWWKDLDLQNTLPYVRDRLVEVYFEPEHFRTRMFLIKTCMWLVVLDDTFDNYGTYEELEVFTQAVQRWSLSCLDMLPTYMKLIYQELLCHHQEMEESLEKEGKSYQIEHVREMAKEYIHGIFLEAKWLKEGYIPTLEEYMSNALITVGQPVMIARAYVGRGDMVTEETFKWIAKYPPIVKASCLIFRLMDDITTHEEEQERGHAPSCIECYRKETGVSEEEACDFFSKQVEDAWKVINRESLRPTDVPFHLLMPAINFARAAHVLYTNNNGFTHAGEEVINHIKSLLVHPIVV</sequence>
<dbReference type="Gene3D" id="1.50.10.130">
    <property type="entry name" value="Terpene synthase, N-terminal domain"/>
    <property type="match status" value="2"/>
</dbReference>
<keyword evidence="5" id="KW-1185">Reference proteome</keyword>
<dbReference type="InterPro" id="IPR036965">
    <property type="entry name" value="Terpene_synth_N_sf"/>
</dbReference>
<dbReference type="InterPro" id="IPR034741">
    <property type="entry name" value="Terpene_cyclase-like_1_C"/>
</dbReference>
<feature type="domain" description="Terpene synthase N-terminal" evidence="2">
    <location>
        <begin position="9"/>
        <end position="161"/>
    </location>
</feature>
<dbReference type="InterPro" id="IPR008949">
    <property type="entry name" value="Isoprenoid_synthase_dom_sf"/>
</dbReference>
<dbReference type="FunFam" id="1.10.600.10:FF:000007">
    <property type="entry name" value="Isoprene synthase, chloroplastic"/>
    <property type="match status" value="1"/>
</dbReference>
<dbReference type="InterPro" id="IPR050148">
    <property type="entry name" value="Terpene_synthase-like"/>
</dbReference>
<evidence type="ECO:0000259" key="3">
    <source>
        <dbReference type="Pfam" id="PF03936"/>
    </source>
</evidence>
<protein>
    <submittedName>
        <fullName evidence="4">Uncharacterized protein</fullName>
    </submittedName>
</protein>
<reference evidence="4" key="1">
    <citation type="submission" date="2022-06" db="EMBL/GenBank/DDBJ databases">
        <title>Uncovering the hologenomic basis of an extraordinary plant invasion.</title>
        <authorList>
            <person name="Bieker V.C."/>
            <person name="Martin M.D."/>
            <person name="Gilbert T."/>
            <person name="Hodgins K."/>
            <person name="Battlay P."/>
            <person name="Petersen B."/>
            <person name="Wilson J."/>
        </authorList>
    </citation>
    <scope>NUCLEOTIDE SEQUENCE</scope>
    <source>
        <strain evidence="4">AA19_3_7</strain>
        <tissue evidence="4">Leaf</tissue>
    </source>
</reference>
<dbReference type="CDD" id="cd00684">
    <property type="entry name" value="Terpene_cyclase_plant_C1"/>
    <property type="match status" value="1"/>
</dbReference>
<dbReference type="InterPro" id="IPR001906">
    <property type="entry name" value="Terpene_synth_N"/>
</dbReference>
<organism evidence="4 5">
    <name type="scientific">Ambrosia artemisiifolia</name>
    <name type="common">Common ragweed</name>
    <dbReference type="NCBI Taxonomy" id="4212"/>
    <lineage>
        <taxon>Eukaryota</taxon>
        <taxon>Viridiplantae</taxon>
        <taxon>Streptophyta</taxon>
        <taxon>Embryophyta</taxon>
        <taxon>Tracheophyta</taxon>
        <taxon>Spermatophyta</taxon>
        <taxon>Magnoliopsida</taxon>
        <taxon>eudicotyledons</taxon>
        <taxon>Gunneridae</taxon>
        <taxon>Pentapetalae</taxon>
        <taxon>asterids</taxon>
        <taxon>campanulids</taxon>
        <taxon>Asterales</taxon>
        <taxon>Asteraceae</taxon>
        <taxon>Asteroideae</taxon>
        <taxon>Heliantheae alliance</taxon>
        <taxon>Heliantheae</taxon>
        <taxon>Ambrosia</taxon>
    </lineage>
</organism>
<dbReference type="Pfam" id="PF03936">
    <property type="entry name" value="Terpene_synth_C"/>
    <property type="match status" value="1"/>
</dbReference>
<accession>A0AAD5GTZ9</accession>
<dbReference type="SUPFAM" id="SSF48239">
    <property type="entry name" value="Terpenoid cyclases/Protein prenyltransferases"/>
    <property type="match status" value="2"/>
</dbReference>
<dbReference type="AlphaFoldDB" id="A0AAD5GTZ9"/>
<feature type="domain" description="Terpene synthase metal-binding" evidence="3">
    <location>
        <begin position="382"/>
        <end position="613"/>
    </location>
</feature>
<evidence type="ECO:0000313" key="4">
    <source>
        <dbReference type="EMBL" id="KAI7755200.1"/>
    </source>
</evidence>
<dbReference type="InterPro" id="IPR008930">
    <property type="entry name" value="Terpenoid_cyclase/PrenylTrfase"/>
</dbReference>
<dbReference type="InterPro" id="IPR044814">
    <property type="entry name" value="Terpene_cyclase_plant_C1"/>
</dbReference>